<dbReference type="HOGENOM" id="CLU_930929_0_0_1"/>
<accession>E9DZL4</accession>
<keyword evidence="1" id="KW-0732">Signal</keyword>
<dbReference type="OMA" id="PWTKACS"/>
<keyword evidence="3" id="KW-1185">Reference proteome</keyword>
<proteinExistence type="predicted"/>
<dbReference type="eggNOG" id="ENOG502SFI5">
    <property type="taxonomic scope" value="Eukaryota"/>
</dbReference>
<name>E9DZL4_METAQ</name>
<reference evidence="2 3" key="1">
    <citation type="journal article" date="2011" name="PLoS Genet.">
        <title>Genome sequencing and comparative transcriptomics of the model entomopathogenic fungi Metarhizium anisopliae and M. acridum.</title>
        <authorList>
            <person name="Gao Q."/>
            <person name="Jin K."/>
            <person name="Ying S.H."/>
            <person name="Zhang Y."/>
            <person name="Xiao G."/>
            <person name="Shang Y."/>
            <person name="Duan Z."/>
            <person name="Hu X."/>
            <person name="Xie X.Q."/>
            <person name="Zhou G."/>
            <person name="Peng G."/>
            <person name="Luo Z."/>
            <person name="Huang W."/>
            <person name="Wang B."/>
            <person name="Fang W."/>
            <person name="Wang S."/>
            <person name="Zhong Y."/>
            <person name="Ma L.J."/>
            <person name="St Leger R.J."/>
            <person name="Zhao G.P."/>
            <person name="Pei Y."/>
            <person name="Feng M.G."/>
            <person name="Xia Y."/>
            <person name="Wang C."/>
        </authorList>
    </citation>
    <scope>NUCLEOTIDE SEQUENCE [LARGE SCALE GENOMIC DNA]</scope>
    <source>
        <strain evidence="2 3">CQMa 102</strain>
    </source>
</reference>
<dbReference type="EMBL" id="GL698486">
    <property type="protein sequence ID" value="EFY90946.1"/>
    <property type="molecule type" value="Genomic_DNA"/>
</dbReference>
<sequence length="301" mass="31274">MRFIAAFASLAGLASVTAVGLNANVEAGLELGSHIDAEADLDVSISAAKKAHEGYQCPHSMSYCPWTKACSCAPGQKLDLDVKACVGDKLTGAWPEPDIKVYASVDVKLGTFCAASPTKIVKYNASHEWCQASLSTVAFVAVAAIEAELVAGVDIDVKANISADLKNVCGALSGLYLESVVDAVVAFNTDVLGLAVVDADVKVSLGLSLLTIIKNLTCKLGLGKCNFDCVAYCTKGCPNYIDVVGELGGRITGLVGFCILPKVILVVNSLKVVVNVVVEGLLCLVGGIIKTVLSTFDCHCK</sequence>
<organism evidence="3">
    <name type="scientific">Metarhizium acridum (strain CQMa 102)</name>
    <dbReference type="NCBI Taxonomy" id="655827"/>
    <lineage>
        <taxon>Eukaryota</taxon>
        <taxon>Fungi</taxon>
        <taxon>Dikarya</taxon>
        <taxon>Ascomycota</taxon>
        <taxon>Pezizomycotina</taxon>
        <taxon>Sordariomycetes</taxon>
        <taxon>Hypocreomycetidae</taxon>
        <taxon>Hypocreales</taxon>
        <taxon>Clavicipitaceae</taxon>
        <taxon>Metarhizium</taxon>
    </lineage>
</organism>
<dbReference type="OrthoDB" id="5137645at2759"/>
<dbReference type="InParanoid" id="E9DZL4"/>
<dbReference type="Proteomes" id="UP000002499">
    <property type="component" value="Unassembled WGS sequence"/>
</dbReference>
<evidence type="ECO:0000313" key="3">
    <source>
        <dbReference type="Proteomes" id="UP000002499"/>
    </source>
</evidence>
<feature type="chain" id="PRO_5003234915" description="Secreted protein" evidence="1">
    <location>
        <begin position="19"/>
        <end position="301"/>
    </location>
</feature>
<evidence type="ECO:0000313" key="2">
    <source>
        <dbReference type="EMBL" id="EFY90946.1"/>
    </source>
</evidence>
<evidence type="ECO:0000256" key="1">
    <source>
        <dbReference type="SAM" id="SignalP"/>
    </source>
</evidence>
<feature type="signal peptide" evidence="1">
    <location>
        <begin position="1"/>
        <end position="18"/>
    </location>
</feature>
<dbReference type="AlphaFoldDB" id="E9DZL4"/>
<gene>
    <name evidence="2" type="ORF">MAC_03062</name>
</gene>
<protein>
    <recommendedName>
        <fullName evidence="4">Secreted protein</fullName>
    </recommendedName>
</protein>
<evidence type="ECO:0008006" key="4">
    <source>
        <dbReference type="Google" id="ProtNLM"/>
    </source>
</evidence>